<name>A0A512DAI1_9CELL</name>
<accession>A0A512DAI1</accession>
<gene>
    <name evidence="1" type="ORF">CAE01nite_12110</name>
</gene>
<sequence>MDGVEPVSADIRRVGARVRTEHHTVGVVRTLPGDVNQLDCACGVTLTNGPGWSLDEHLRLHRAEVKYEALLAVAHPAMPLSRTALGSPGARALDALLADDTAGAHAALTGVDDDDRRHLRTAALRLAAVVDEGPADRA</sequence>
<organism evidence="1 2">
    <name type="scientific">Cellulomonas aerilata</name>
    <dbReference type="NCBI Taxonomy" id="515326"/>
    <lineage>
        <taxon>Bacteria</taxon>
        <taxon>Bacillati</taxon>
        <taxon>Actinomycetota</taxon>
        <taxon>Actinomycetes</taxon>
        <taxon>Micrococcales</taxon>
        <taxon>Cellulomonadaceae</taxon>
        <taxon>Cellulomonas</taxon>
    </lineage>
</organism>
<comment type="caution">
    <text evidence="1">The sequence shown here is derived from an EMBL/GenBank/DDBJ whole genome shotgun (WGS) entry which is preliminary data.</text>
</comment>
<dbReference type="RefSeq" id="WP_246131037.1">
    <property type="nucleotide sequence ID" value="NZ_BAAARM010000002.1"/>
</dbReference>
<evidence type="ECO:0000313" key="2">
    <source>
        <dbReference type="Proteomes" id="UP000321181"/>
    </source>
</evidence>
<dbReference type="AlphaFoldDB" id="A0A512DAI1"/>
<reference evidence="1 2" key="1">
    <citation type="submission" date="2019-07" db="EMBL/GenBank/DDBJ databases">
        <title>Whole genome shotgun sequence of Cellulomonas aerilata NBRC 106308.</title>
        <authorList>
            <person name="Hosoyama A."/>
            <person name="Uohara A."/>
            <person name="Ohji S."/>
            <person name="Ichikawa N."/>
        </authorList>
    </citation>
    <scope>NUCLEOTIDE SEQUENCE [LARGE SCALE GENOMIC DNA]</scope>
    <source>
        <strain evidence="1 2">NBRC 106308</strain>
    </source>
</reference>
<keyword evidence="2" id="KW-1185">Reference proteome</keyword>
<evidence type="ECO:0000313" key="1">
    <source>
        <dbReference type="EMBL" id="GEO33486.1"/>
    </source>
</evidence>
<dbReference type="Proteomes" id="UP000321181">
    <property type="component" value="Unassembled WGS sequence"/>
</dbReference>
<dbReference type="EMBL" id="BJYY01000010">
    <property type="protein sequence ID" value="GEO33486.1"/>
    <property type="molecule type" value="Genomic_DNA"/>
</dbReference>
<proteinExistence type="predicted"/>
<protein>
    <submittedName>
        <fullName evidence="1">Uncharacterized protein</fullName>
    </submittedName>
</protein>